<feature type="region of interest" description="Disordered" evidence="1">
    <location>
        <begin position="111"/>
        <end position="133"/>
    </location>
</feature>
<protein>
    <submittedName>
        <fullName evidence="2">Uncharacterized protein</fullName>
    </submittedName>
</protein>
<name>A0A0B6SB81_BURPL</name>
<sequence>MRHALRRTRETAGVQLRSHRVQQKLARGILWDHDDSIPSVRRGMKHMAPIPVECTIGMLPCDAAYKDRATTAVDRAPRSPAGPGEPSRSTVINACREPVAENGHRTCRLVDQANEPSEAARQEAQTGKVEVVA</sequence>
<dbReference type="Proteomes" id="UP000031838">
    <property type="component" value="Chromosome 2"/>
</dbReference>
<evidence type="ECO:0000256" key="1">
    <source>
        <dbReference type="SAM" id="MobiDB-lite"/>
    </source>
</evidence>
<dbReference type="EMBL" id="CP002581">
    <property type="protein sequence ID" value="AJK50545.1"/>
    <property type="molecule type" value="Genomic_DNA"/>
</dbReference>
<evidence type="ECO:0000313" key="3">
    <source>
        <dbReference type="Proteomes" id="UP000031838"/>
    </source>
</evidence>
<accession>A0A0B6SB81</accession>
<proteinExistence type="predicted"/>
<reference evidence="3" key="1">
    <citation type="submission" date="2011-03" db="EMBL/GenBank/DDBJ databases">
        <authorList>
            <person name="Voget S."/>
            <person name="Streit W.R."/>
            <person name="Jaeger K.E."/>
            <person name="Daniel R."/>
        </authorList>
    </citation>
    <scope>NUCLEOTIDE SEQUENCE [LARGE SCALE GENOMIC DNA]</scope>
    <source>
        <strain evidence="3">PG1</strain>
    </source>
</reference>
<keyword evidence="3" id="KW-1185">Reference proteome</keyword>
<reference evidence="2 3" key="2">
    <citation type="journal article" date="2016" name="Appl. Microbiol. Biotechnol.">
        <title>Mutations improving production and secretion of extracellular lipase by Burkholderia glumae PG1.</title>
        <authorList>
            <person name="Knapp A."/>
            <person name="Voget S."/>
            <person name="Gao R."/>
            <person name="Zaburannyi N."/>
            <person name="Krysciak D."/>
            <person name="Breuer M."/>
            <person name="Hauer B."/>
            <person name="Streit W.R."/>
            <person name="Muller R."/>
            <person name="Daniel R."/>
            <person name="Jaeger K.E."/>
        </authorList>
    </citation>
    <scope>NUCLEOTIDE SEQUENCE [LARGE SCALE GENOMIC DNA]</scope>
    <source>
        <strain evidence="2 3">PG1</strain>
    </source>
</reference>
<dbReference type="AlphaFoldDB" id="A0A0B6SB81"/>
<dbReference type="KEGG" id="bgp:BGL_2c24890"/>
<dbReference type="HOGENOM" id="CLU_1902725_0_0_4"/>
<organism evidence="2 3">
    <name type="scientific">Burkholderia plantarii</name>
    <dbReference type="NCBI Taxonomy" id="41899"/>
    <lineage>
        <taxon>Bacteria</taxon>
        <taxon>Pseudomonadati</taxon>
        <taxon>Pseudomonadota</taxon>
        <taxon>Betaproteobacteria</taxon>
        <taxon>Burkholderiales</taxon>
        <taxon>Burkholderiaceae</taxon>
        <taxon>Burkholderia</taxon>
    </lineage>
</organism>
<feature type="region of interest" description="Disordered" evidence="1">
    <location>
        <begin position="72"/>
        <end position="92"/>
    </location>
</feature>
<evidence type="ECO:0000313" key="2">
    <source>
        <dbReference type="EMBL" id="AJK50545.1"/>
    </source>
</evidence>
<gene>
    <name evidence="2" type="ORF">BGL_2c24890</name>
</gene>